<dbReference type="AlphaFoldDB" id="A0A2G9S0C7"/>
<name>A0A2G9S0C7_AQUCT</name>
<protein>
    <submittedName>
        <fullName evidence="2">Uncharacterized protein</fullName>
    </submittedName>
</protein>
<evidence type="ECO:0000256" key="1">
    <source>
        <dbReference type="SAM" id="MobiDB-lite"/>
    </source>
</evidence>
<reference evidence="2" key="1">
    <citation type="submission" date="2017-08" db="EMBL/GenBank/DDBJ databases">
        <title>Assembly of the North American Bullfrog Genome.</title>
        <authorList>
            <person name="Warren R.L."/>
            <person name="Vandervalk B.P."/>
            <person name="Kucuk E."/>
            <person name="Birol I."/>
            <person name="Helbing C."/>
            <person name="Pandoh P."/>
            <person name="Behsaz B."/>
            <person name="Mohamadi H."/>
            <person name="Chu J."/>
            <person name="Jackman S."/>
            <person name="Hammond S.A."/>
            <person name="Veldhoen N."/>
            <person name="Kirk H."/>
            <person name="Zhao Y."/>
            <person name="Coope R."/>
            <person name="Pleasance S."/>
            <person name="Moore R."/>
            <person name="Holt R."/>
        </authorList>
    </citation>
    <scope>NUCLEOTIDE SEQUENCE</scope>
    <source>
        <strain evidence="2">Bruno</strain>
        <tissue evidence="2">Liver</tissue>
    </source>
</reference>
<proteinExistence type="predicted"/>
<feature type="region of interest" description="Disordered" evidence="1">
    <location>
        <begin position="17"/>
        <end position="102"/>
    </location>
</feature>
<sequence>RGDLIIIKVKAEEDPCVRGDCPCKEEEGPPEISTDGQYRRYNLEEDPTTSDSSEESPITPERHPVVHSADLSSNPSTHGGDFYDHPPLATHQTANGRQKIFP</sequence>
<feature type="compositionally biased region" description="Acidic residues" evidence="1">
    <location>
        <begin position="44"/>
        <end position="54"/>
    </location>
</feature>
<feature type="non-terminal residue" evidence="2">
    <location>
        <position position="1"/>
    </location>
</feature>
<feature type="compositionally biased region" description="Basic and acidic residues" evidence="1">
    <location>
        <begin position="17"/>
        <end position="27"/>
    </location>
</feature>
<accession>A0A2G9S0C7</accession>
<gene>
    <name evidence="2" type="ORF">AB205_0081260</name>
</gene>
<organism evidence="2">
    <name type="scientific">Aquarana catesbeiana</name>
    <name type="common">American bullfrog</name>
    <name type="synonym">Rana catesbeiana</name>
    <dbReference type="NCBI Taxonomy" id="8400"/>
    <lineage>
        <taxon>Eukaryota</taxon>
        <taxon>Metazoa</taxon>
        <taxon>Chordata</taxon>
        <taxon>Craniata</taxon>
        <taxon>Vertebrata</taxon>
        <taxon>Euteleostomi</taxon>
        <taxon>Amphibia</taxon>
        <taxon>Batrachia</taxon>
        <taxon>Anura</taxon>
        <taxon>Neobatrachia</taxon>
        <taxon>Ranoidea</taxon>
        <taxon>Ranidae</taxon>
        <taxon>Aquarana</taxon>
    </lineage>
</organism>
<evidence type="ECO:0000313" key="2">
    <source>
        <dbReference type="EMBL" id="PIO33525.1"/>
    </source>
</evidence>
<dbReference type="EMBL" id="KV927462">
    <property type="protein sequence ID" value="PIO33525.1"/>
    <property type="molecule type" value="Genomic_DNA"/>
</dbReference>